<reference evidence="1" key="2">
    <citation type="journal article" date="2015" name="Data Brief">
        <title>Shoot transcriptome of the giant reed, Arundo donax.</title>
        <authorList>
            <person name="Barrero R.A."/>
            <person name="Guerrero F.D."/>
            <person name="Moolhuijzen P."/>
            <person name="Goolsby J.A."/>
            <person name="Tidwell J."/>
            <person name="Bellgard S.E."/>
            <person name="Bellgard M.I."/>
        </authorList>
    </citation>
    <scope>NUCLEOTIDE SEQUENCE</scope>
    <source>
        <tissue evidence="1">Shoot tissue taken approximately 20 cm above the soil surface</tissue>
    </source>
</reference>
<protein>
    <submittedName>
        <fullName evidence="1">Uncharacterized protein</fullName>
    </submittedName>
</protein>
<dbReference type="AlphaFoldDB" id="A0A0A9DUH3"/>
<dbReference type="EMBL" id="GBRH01206449">
    <property type="protein sequence ID" value="JAD91446.1"/>
    <property type="molecule type" value="Transcribed_RNA"/>
</dbReference>
<accession>A0A0A9DUH3</accession>
<reference evidence="1" key="1">
    <citation type="submission" date="2014-09" db="EMBL/GenBank/DDBJ databases">
        <authorList>
            <person name="Magalhaes I.L.F."/>
            <person name="Oliveira U."/>
            <person name="Santos F.R."/>
            <person name="Vidigal T.H.D.A."/>
            <person name="Brescovit A.D."/>
            <person name="Santos A.J."/>
        </authorList>
    </citation>
    <scope>NUCLEOTIDE SEQUENCE</scope>
    <source>
        <tissue evidence="1">Shoot tissue taken approximately 20 cm above the soil surface</tissue>
    </source>
</reference>
<proteinExistence type="predicted"/>
<sequence length="47" mass="5521">MQMTGRIMAVEQTEFRDRIYSVDLHLSWQNAHIPQPNGQSTQVHIKQ</sequence>
<name>A0A0A9DUH3_ARUDO</name>
<evidence type="ECO:0000313" key="1">
    <source>
        <dbReference type="EMBL" id="JAD91446.1"/>
    </source>
</evidence>
<organism evidence="1">
    <name type="scientific">Arundo donax</name>
    <name type="common">Giant reed</name>
    <name type="synonym">Donax arundinaceus</name>
    <dbReference type="NCBI Taxonomy" id="35708"/>
    <lineage>
        <taxon>Eukaryota</taxon>
        <taxon>Viridiplantae</taxon>
        <taxon>Streptophyta</taxon>
        <taxon>Embryophyta</taxon>
        <taxon>Tracheophyta</taxon>
        <taxon>Spermatophyta</taxon>
        <taxon>Magnoliopsida</taxon>
        <taxon>Liliopsida</taxon>
        <taxon>Poales</taxon>
        <taxon>Poaceae</taxon>
        <taxon>PACMAD clade</taxon>
        <taxon>Arundinoideae</taxon>
        <taxon>Arundineae</taxon>
        <taxon>Arundo</taxon>
    </lineage>
</organism>